<evidence type="ECO:0000313" key="1">
    <source>
        <dbReference type="EMBL" id="KAF5313388.1"/>
    </source>
</evidence>
<dbReference type="Proteomes" id="UP000541558">
    <property type="component" value="Unassembled WGS sequence"/>
</dbReference>
<accession>A0A8H5AZQ2</accession>
<proteinExistence type="predicted"/>
<name>A0A8H5AZQ2_9AGAR</name>
<protein>
    <recommendedName>
        <fullName evidence="3">F-box domain-containing protein</fullName>
    </recommendedName>
</protein>
<dbReference type="EMBL" id="JAACJK010000224">
    <property type="protein sequence ID" value="KAF5313388.1"/>
    <property type="molecule type" value="Genomic_DNA"/>
</dbReference>
<sequence length="349" mass="39321">MPGPSLPPEILEQIISSALMHGAPSPPSLSPEPPISTSILLTSRTFSAIGAQCLYTHLRFTSVPRLRAFLAYFQENPESLRDEWCPRTMEFSLANVDVSTRIFELLRDLFLLYRDQGTEVLNSRARNTRSNDGDAGYDQQGRLALDVLRLGFNSHMKDEALGMVYQALQLVNPYRFVWTGPDNLEHHFSIAIVPPAVPCLFQALSTYTNLRELTITHVDFVTELIVIPPIPTLEKVNFGQATFVEPIWMAKSILDTCALPDSKLREVRLVDVYTHSIWGSRLRRSYLEEAAAQSLRSLHTPSDNIGAAERLDTRIRDAKDIIRRVVVCQAKTERKYGGDRALDLADELL</sequence>
<keyword evidence="2" id="KW-1185">Reference proteome</keyword>
<comment type="caution">
    <text evidence="1">The sequence shown here is derived from an EMBL/GenBank/DDBJ whole genome shotgun (WGS) entry which is preliminary data.</text>
</comment>
<reference evidence="1 2" key="1">
    <citation type="journal article" date="2020" name="ISME J.">
        <title>Uncovering the hidden diversity of litter-decomposition mechanisms in mushroom-forming fungi.</title>
        <authorList>
            <person name="Floudas D."/>
            <person name="Bentzer J."/>
            <person name="Ahren D."/>
            <person name="Johansson T."/>
            <person name="Persson P."/>
            <person name="Tunlid A."/>
        </authorList>
    </citation>
    <scope>NUCLEOTIDE SEQUENCE [LARGE SCALE GENOMIC DNA]</scope>
    <source>
        <strain evidence="1 2">CBS 175.51</strain>
    </source>
</reference>
<dbReference type="OrthoDB" id="2587912at2759"/>
<evidence type="ECO:0008006" key="3">
    <source>
        <dbReference type="Google" id="ProtNLM"/>
    </source>
</evidence>
<gene>
    <name evidence="1" type="ORF">D9611_008557</name>
</gene>
<dbReference type="AlphaFoldDB" id="A0A8H5AZQ2"/>
<organism evidence="1 2">
    <name type="scientific">Ephemerocybe angulata</name>
    <dbReference type="NCBI Taxonomy" id="980116"/>
    <lineage>
        <taxon>Eukaryota</taxon>
        <taxon>Fungi</taxon>
        <taxon>Dikarya</taxon>
        <taxon>Basidiomycota</taxon>
        <taxon>Agaricomycotina</taxon>
        <taxon>Agaricomycetes</taxon>
        <taxon>Agaricomycetidae</taxon>
        <taxon>Agaricales</taxon>
        <taxon>Agaricineae</taxon>
        <taxon>Psathyrellaceae</taxon>
        <taxon>Ephemerocybe</taxon>
    </lineage>
</organism>
<evidence type="ECO:0000313" key="2">
    <source>
        <dbReference type="Proteomes" id="UP000541558"/>
    </source>
</evidence>